<reference evidence="2" key="2">
    <citation type="journal article" date="2023" name="IMA Fungus">
        <title>Comparative genomic study of the Penicillium genus elucidates a diverse pangenome and 15 lateral gene transfer events.</title>
        <authorList>
            <person name="Petersen C."/>
            <person name="Sorensen T."/>
            <person name="Nielsen M.R."/>
            <person name="Sondergaard T.E."/>
            <person name="Sorensen J.L."/>
            <person name="Fitzpatrick D.A."/>
            <person name="Frisvad J.C."/>
            <person name="Nielsen K.L."/>
        </authorList>
    </citation>
    <scope>NUCLEOTIDE SEQUENCE</scope>
    <source>
        <strain evidence="2">IBT 16125</strain>
    </source>
</reference>
<dbReference type="PANTHER" id="PTHR12110">
    <property type="entry name" value="HYDROXYPYRUVATE ISOMERASE"/>
    <property type="match status" value="1"/>
</dbReference>
<dbReference type="RefSeq" id="XP_056764737.1">
    <property type="nucleotide sequence ID" value="XM_056911911.1"/>
</dbReference>
<dbReference type="InterPro" id="IPR013022">
    <property type="entry name" value="Xyl_isomerase-like_TIM-brl"/>
</dbReference>
<reference evidence="2" key="1">
    <citation type="submission" date="2022-12" db="EMBL/GenBank/DDBJ databases">
        <authorList>
            <person name="Petersen C."/>
        </authorList>
    </citation>
    <scope>NUCLEOTIDE SEQUENCE</scope>
    <source>
        <strain evidence="2">IBT 16125</strain>
    </source>
</reference>
<dbReference type="EMBL" id="JAPVEA010000007">
    <property type="protein sequence ID" value="KAJ5444657.1"/>
    <property type="molecule type" value="Genomic_DNA"/>
</dbReference>
<dbReference type="GeneID" id="81602154"/>
<keyword evidence="3" id="KW-1185">Reference proteome</keyword>
<evidence type="ECO:0000313" key="2">
    <source>
        <dbReference type="EMBL" id="KAJ5444657.1"/>
    </source>
</evidence>
<sequence length="341" mass="38289">MPSVKVAIATNSLGKSAAGHTIHRKLEVAKSNGFDGVEVAFECVDAHADTFSSLETREDRLRAAASDIFNKASSLSLSLIALNPFGAYDGLVEARDVEERLVEADLWCQLCRIMHIPILQICSALYPLQESKITSEPKKIAENMRRLGLLAQKYNLRVAYEAPSWGIHKNTWQHIQEILDLVNLPNVGHCLDTFHIASKEAGDPFNVNSPIRPDGLQRLRHSLEELKRTVDPSRIVYLQLSDATVADPKQRGYPRKDLNQPKFMTQSRNCRIFPCEENYGGTLPAVLVAKTILDMGYSGWVSMEVFHTDMFDTRSSVPDHWAGRGMRSWNELATQCGLKRR</sequence>
<dbReference type="InterPro" id="IPR050312">
    <property type="entry name" value="IolE/XylAMocC-like"/>
</dbReference>
<name>A0AAD6G101_9EURO</name>
<dbReference type="Proteomes" id="UP001213681">
    <property type="component" value="Unassembled WGS sequence"/>
</dbReference>
<dbReference type="Pfam" id="PF01261">
    <property type="entry name" value="AP_endonuc_2"/>
    <property type="match status" value="1"/>
</dbReference>
<dbReference type="AlphaFoldDB" id="A0AAD6G101"/>
<gene>
    <name evidence="2" type="ORF">N7458_008529</name>
</gene>
<comment type="caution">
    <text evidence="2">The sequence shown here is derived from an EMBL/GenBank/DDBJ whole genome shotgun (WGS) entry which is preliminary data.</text>
</comment>
<dbReference type="InterPro" id="IPR036237">
    <property type="entry name" value="Xyl_isomerase-like_sf"/>
</dbReference>
<feature type="domain" description="Xylose isomerase-like TIM barrel" evidence="1">
    <location>
        <begin position="27"/>
        <end position="323"/>
    </location>
</feature>
<evidence type="ECO:0000313" key="3">
    <source>
        <dbReference type="Proteomes" id="UP001213681"/>
    </source>
</evidence>
<evidence type="ECO:0000259" key="1">
    <source>
        <dbReference type="Pfam" id="PF01261"/>
    </source>
</evidence>
<proteinExistence type="predicted"/>
<protein>
    <recommendedName>
        <fullName evidence="1">Xylose isomerase-like TIM barrel domain-containing protein</fullName>
    </recommendedName>
</protein>
<accession>A0AAD6G101</accession>
<dbReference type="SUPFAM" id="SSF51658">
    <property type="entry name" value="Xylose isomerase-like"/>
    <property type="match status" value="1"/>
</dbReference>
<dbReference type="Gene3D" id="3.20.20.150">
    <property type="entry name" value="Divalent-metal-dependent TIM barrel enzymes"/>
    <property type="match status" value="1"/>
</dbReference>
<organism evidence="2 3">
    <name type="scientific">Penicillium daleae</name>
    <dbReference type="NCBI Taxonomy" id="63821"/>
    <lineage>
        <taxon>Eukaryota</taxon>
        <taxon>Fungi</taxon>
        <taxon>Dikarya</taxon>
        <taxon>Ascomycota</taxon>
        <taxon>Pezizomycotina</taxon>
        <taxon>Eurotiomycetes</taxon>
        <taxon>Eurotiomycetidae</taxon>
        <taxon>Eurotiales</taxon>
        <taxon>Aspergillaceae</taxon>
        <taxon>Penicillium</taxon>
    </lineage>
</organism>
<dbReference type="PANTHER" id="PTHR12110:SF21">
    <property type="entry name" value="XYLOSE ISOMERASE-LIKE TIM BARREL DOMAIN-CONTAINING PROTEIN"/>
    <property type="match status" value="1"/>
</dbReference>